<organism evidence="1 2">
    <name type="scientific">Adineta ricciae</name>
    <name type="common">Rotifer</name>
    <dbReference type="NCBI Taxonomy" id="249248"/>
    <lineage>
        <taxon>Eukaryota</taxon>
        <taxon>Metazoa</taxon>
        <taxon>Spiralia</taxon>
        <taxon>Gnathifera</taxon>
        <taxon>Rotifera</taxon>
        <taxon>Eurotatoria</taxon>
        <taxon>Bdelloidea</taxon>
        <taxon>Adinetida</taxon>
        <taxon>Adinetidae</taxon>
        <taxon>Adineta</taxon>
    </lineage>
</organism>
<dbReference type="EMBL" id="CAJNOR010008951">
    <property type="protein sequence ID" value="CAF1639435.1"/>
    <property type="molecule type" value="Genomic_DNA"/>
</dbReference>
<proteinExistence type="predicted"/>
<comment type="caution">
    <text evidence="1">The sequence shown here is derived from an EMBL/GenBank/DDBJ whole genome shotgun (WGS) entry which is preliminary data.</text>
</comment>
<evidence type="ECO:0000313" key="2">
    <source>
        <dbReference type="Proteomes" id="UP000663828"/>
    </source>
</evidence>
<keyword evidence="2" id="KW-1185">Reference proteome</keyword>
<dbReference type="Proteomes" id="UP000663828">
    <property type="component" value="Unassembled WGS sequence"/>
</dbReference>
<sequence>MADDSKNEDSHNAAVFNNADVEANKVDTTPFSSYTITLHLVRQTDSSSNWKIQALFDYKQKYIFEDVAPLTRPGNAAHRSEGAPHLYRLRLDVRLYDDGRFCIIRENKPYYVSAYRLRICRAIVGSRNLHYENSTPYSLKADITVHDHFLFDPIFAKCASVVSPPGGDISFWESLCIFSYFIISMRSYELFDPFIGQFTRELQETKRTFSYADLDQFFRCCRKHFSVIENECRQSLPALKILVCMINPLPIKQENTTYENEAARGFTSMILAILSENLLNLWSTINTTEWPSFADGLIKLCVINLHICQKSRKQSFDCLNLFSMLPDEIRRQNLVIELLTLLNDLQYTLPKDQDAVLFSLIDQDHLTLEHLGMATTIETYISYLTQFVIAHSDDHNELRVRIREQLAKLLKEHYFPMELTDIAFLLNYMNSQTKEGDDEMIQAATKLIKSIFETSATVRDTVQQKLYEKNHHISIDEFPLMRDIIFRSYHPYLLYGFDRQKYLSRMLSRRDDLQTDYFTVWLQFFLCEPDAIWIDYKTLIIQWTNCLIHNQELFSNVVKKMDPLIELWINGAPNDQDRTTFFVTYMANKCFNQGNIFSLLKTSLYPVKNPQFIQIFKNKFHTDEVTTKTHYLRDMKSFHNPLVQLINIDKQHKQQSILIRELIAHTVSSIKITVETIWNDAFVSPTQDGLIYAILFDPSLKKCPAYERIIRYLASKWQKWKLNGCSAHNVWTWEGYSAEQKTVVRKIWTLVIHASGEKGTLEAVLDATRQDMQAKLETNKKIVTCLNEYCQHGCDKDIYLSQIKNWQDRFQRDAVKSVQIPKELQDIIPFAEKLNPLINVHCWRVYLNSEPTTSVQRSEEAENEWRMGDKSLLRIYLNDKEVDIPCATTEAKNKNCLDILEEVIRCSEQFVDRIRRICTSLQRIPVKHILQLFPSIQHAENDLELLRPFLDPKAQQQLVCILSFCKSSVQIRHVCIGLEQLHSKLSIAYDATSFAAILTVTESTTGEECASIYEEYRKQIKEHFSDNVLTFISYYSSSSDLFEFLHSLTADDIYNLQEVVNDWDETLVNTKTVFDFAIVKNFIDRSYEAICIKQQQLKDQPFQLKLLNDCFAEVWKNDQFKDLLKCLESSSLSVSSIKRIHLELTDKEQSKRRQIAEILQKSTICFVRILHYDATFDVNVELPPSQTTTTDTKKRAKLLLADISELRDRARLLEHSSNVNNRKKSQADSEHEKERLQNFVEFAALIESTIEHLTNLYTSGHPSVGNFLQGTKSFPCIDGKYDELQQDNKKLTILLKDWETNLCNMYETHISLTYFSDDQFWQIEDYIYRRSSLADPGYHLLKYIG</sequence>
<name>A0A816DNG3_ADIRI</name>
<feature type="non-terminal residue" evidence="1">
    <location>
        <position position="1345"/>
    </location>
</feature>
<accession>A0A816DNG3</accession>
<evidence type="ECO:0000313" key="1">
    <source>
        <dbReference type="EMBL" id="CAF1639435.1"/>
    </source>
</evidence>
<protein>
    <submittedName>
        <fullName evidence="1">Uncharacterized protein</fullName>
    </submittedName>
</protein>
<reference evidence="1" key="1">
    <citation type="submission" date="2021-02" db="EMBL/GenBank/DDBJ databases">
        <authorList>
            <person name="Nowell W R."/>
        </authorList>
    </citation>
    <scope>NUCLEOTIDE SEQUENCE</scope>
</reference>
<gene>
    <name evidence="1" type="ORF">XAT740_LOCUS53053</name>
</gene>